<dbReference type="EMBL" id="CP093379">
    <property type="protein sequence ID" value="UNM95962.1"/>
    <property type="molecule type" value="Genomic_DNA"/>
</dbReference>
<organism evidence="1 2">
    <name type="scientific">Ignatzschineria rhizosphaerae</name>
    <dbReference type="NCBI Taxonomy" id="2923279"/>
    <lineage>
        <taxon>Bacteria</taxon>
        <taxon>Pseudomonadati</taxon>
        <taxon>Pseudomonadota</taxon>
        <taxon>Gammaproteobacteria</taxon>
        <taxon>Cardiobacteriales</taxon>
        <taxon>Ignatzschineriaceae</taxon>
        <taxon>Ignatzschineria</taxon>
    </lineage>
</organism>
<evidence type="ECO:0000313" key="1">
    <source>
        <dbReference type="EMBL" id="UNM95962.1"/>
    </source>
</evidence>
<reference evidence="1 2" key="1">
    <citation type="submission" date="2022-03" db="EMBL/GenBank/DDBJ databases">
        <title>Ignatzschineria rhizosphaerae HR5S32.</title>
        <authorList>
            <person name="Sun J.Q."/>
            <person name="Feng J.Y."/>
        </authorList>
    </citation>
    <scope>NUCLEOTIDE SEQUENCE [LARGE SCALE GENOMIC DNA]</scope>
    <source>
        <strain evidence="1 2">HR5S32</strain>
    </source>
</reference>
<keyword evidence="2" id="KW-1185">Reference proteome</keyword>
<sequence length="106" mass="12356">MEVFRWCPLRDPEPEIEYDEAVKEVSFGDGYEQVSPDGLNAKRRTFKNFTYSEDADQVLAFFMRHGKSKAFLLDIKGHKATVRFSEAPKESLTTEKLTIEMKEVFR</sequence>
<proteinExistence type="predicted"/>
<gene>
    <name evidence="1" type="ORF">MMG00_12275</name>
</gene>
<dbReference type="Proteomes" id="UP000829542">
    <property type="component" value="Chromosome"/>
</dbReference>
<dbReference type="Pfam" id="PF05939">
    <property type="entry name" value="Phage_min_tail"/>
    <property type="match status" value="1"/>
</dbReference>
<dbReference type="RefSeq" id="WP_242148767.1">
    <property type="nucleotide sequence ID" value="NZ_CP093379.1"/>
</dbReference>
<dbReference type="InterPro" id="IPR010265">
    <property type="entry name" value="Phage_lambda_TipM"/>
</dbReference>
<protein>
    <submittedName>
        <fullName evidence="1">Phage tail protein</fullName>
    </submittedName>
</protein>
<evidence type="ECO:0000313" key="2">
    <source>
        <dbReference type="Proteomes" id="UP000829542"/>
    </source>
</evidence>
<accession>A0ABY3X4J4</accession>
<name>A0ABY3X4J4_9GAMM</name>